<dbReference type="KEGG" id="tng:GSTEN00004229G001"/>
<organism evidence="2">
    <name type="scientific">Tetraodon nigroviridis</name>
    <name type="common">Spotted green pufferfish</name>
    <name type="synonym">Chelonodon nigroviridis</name>
    <dbReference type="NCBI Taxonomy" id="99883"/>
    <lineage>
        <taxon>Eukaryota</taxon>
        <taxon>Metazoa</taxon>
        <taxon>Chordata</taxon>
        <taxon>Craniata</taxon>
        <taxon>Vertebrata</taxon>
        <taxon>Euteleostomi</taxon>
        <taxon>Actinopterygii</taxon>
        <taxon>Neopterygii</taxon>
        <taxon>Teleostei</taxon>
        <taxon>Neoteleostei</taxon>
        <taxon>Acanthomorphata</taxon>
        <taxon>Eupercaria</taxon>
        <taxon>Tetraodontiformes</taxon>
        <taxon>Tetradontoidea</taxon>
        <taxon>Tetraodontidae</taxon>
        <taxon>Tetraodon</taxon>
    </lineage>
</organism>
<sequence>MLGPGSRYWDVWRALGCGASTCGRCRSLVEFLEWEPLCSRWECPGHPGVSCCGAACQTLGLMRGQTFSLVLLLWSCRPASCPPPDARRLRLPPSGQLQVRHEGRERRGGPEHGGGCGWVPGAPEAGGGGGRRRGAAQLQSLSALLTAGAPERRRLHPRGCLSGPQVDPPPPPPPHPLPPAS</sequence>
<reference evidence="2" key="1">
    <citation type="journal article" date="2004" name="Nature">
        <title>Genome duplication in the teleost fish Tetraodon nigroviridis reveals the early vertebrate proto-karyotype.</title>
        <authorList>
            <person name="Jaillon O."/>
            <person name="Aury J.-M."/>
            <person name="Brunet F."/>
            <person name="Petit J.-L."/>
            <person name="Stange-Thomann N."/>
            <person name="Mauceli E."/>
            <person name="Bouneau L."/>
            <person name="Fischer C."/>
            <person name="Ozouf-Costaz C."/>
            <person name="Bernot A."/>
            <person name="Nicaud S."/>
            <person name="Jaffe D."/>
            <person name="Fisher S."/>
            <person name="Lutfalla G."/>
            <person name="Dossat C."/>
            <person name="Segurens B."/>
            <person name="Dasilva C."/>
            <person name="Salanoubat M."/>
            <person name="Levy M."/>
            <person name="Boudet N."/>
            <person name="Castellano S."/>
            <person name="Anthouard V."/>
            <person name="Jubin C."/>
            <person name="Castelli V."/>
            <person name="Katinka M."/>
            <person name="Vacherie B."/>
            <person name="Biemont C."/>
            <person name="Skalli Z."/>
            <person name="Cattolico L."/>
            <person name="Poulain J."/>
            <person name="De Berardinis V."/>
            <person name="Cruaud C."/>
            <person name="Duprat S."/>
            <person name="Brottier P."/>
            <person name="Coutanceau J.-P."/>
            <person name="Gouzy J."/>
            <person name="Parra G."/>
            <person name="Lardier G."/>
            <person name="Chapple C."/>
            <person name="McKernan K.J."/>
            <person name="McEwan P."/>
            <person name="Bosak S."/>
            <person name="Kellis M."/>
            <person name="Volff J.-N."/>
            <person name="Guigo R."/>
            <person name="Zody M.C."/>
            <person name="Mesirov J."/>
            <person name="Lindblad-Toh K."/>
            <person name="Birren B."/>
            <person name="Nusbaum C."/>
            <person name="Kahn D."/>
            <person name="Robinson-Rechavi M."/>
            <person name="Laudet V."/>
            <person name="Schachter V."/>
            <person name="Quetier F."/>
            <person name="Saurin W."/>
            <person name="Scarpelli C."/>
            <person name="Wincker P."/>
            <person name="Lander E.S."/>
            <person name="Weissenbach J."/>
            <person name="Roest Crollius H."/>
        </authorList>
    </citation>
    <scope>NUCLEOTIDE SEQUENCE [LARGE SCALE GENOMIC DNA]</scope>
</reference>
<dbReference type="AlphaFoldDB" id="Q4TAF5"/>
<comment type="caution">
    <text evidence="2">The sequence shown here is derived from an EMBL/GenBank/DDBJ whole genome shotgun (WGS) entry which is preliminary data.</text>
</comment>
<feature type="compositionally biased region" description="Low complexity" evidence="1">
    <location>
        <begin position="135"/>
        <end position="149"/>
    </location>
</feature>
<accession>Q4TAF5</accession>
<feature type="region of interest" description="Disordered" evidence="1">
    <location>
        <begin position="85"/>
        <end position="181"/>
    </location>
</feature>
<feature type="compositionally biased region" description="Gly residues" evidence="1">
    <location>
        <begin position="111"/>
        <end position="129"/>
    </location>
</feature>
<feature type="compositionally biased region" description="Basic and acidic residues" evidence="1">
    <location>
        <begin position="99"/>
        <end position="110"/>
    </location>
</feature>
<gene>
    <name evidence="2" type="ORF">GSTENG00004229001</name>
</gene>
<feature type="compositionally biased region" description="Pro residues" evidence="1">
    <location>
        <begin position="166"/>
        <end position="181"/>
    </location>
</feature>
<evidence type="ECO:0000313" key="2">
    <source>
        <dbReference type="EMBL" id="CAF90127.1"/>
    </source>
</evidence>
<proteinExistence type="predicted"/>
<evidence type="ECO:0000256" key="1">
    <source>
        <dbReference type="SAM" id="MobiDB-lite"/>
    </source>
</evidence>
<protein>
    <submittedName>
        <fullName evidence="2">(spotted green pufferfish) hypothetical protein</fullName>
    </submittedName>
</protein>
<reference evidence="2" key="2">
    <citation type="submission" date="2004-02" db="EMBL/GenBank/DDBJ databases">
        <authorList>
            <consortium name="Genoscope"/>
            <consortium name="Whitehead Institute Centre for Genome Research"/>
        </authorList>
    </citation>
    <scope>NUCLEOTIDE SEQUENCE</scope>
</reference>
<dbReference type="EMBL" id="CAAE01007354">
    <property type="protein sequence ID" value="CAF90127.1"/>
    <property type="molecule type" value="Genomic_DNA"/>
</dbReference>
<name>Q4TAF5_TETNG</name>